<dbReference type="AlphaFoldDB" id="A0A1H9UXI9"/>
<dbReference type="Proteomes" id="UP000199019">
    <property type="component" value="Unassembled WGS sequence"/>
</dbReference>
<name>A0A1H9UXI9_9MICO</name>
<reference evidence="3" key="1">
    <citation type="submission" date="2016-10" db="EMBL/GenBank/DDBJ databases">
        <authorList>
            <person name="Varghese N."/>
            <person name="Submissions S."/>
        </authorList>
    </citation>
    <scope>NUCLEOTIDE SEQUENCE [LARGE SCALE GENOMIC DNA]</scope>
    <source>
        <strain evidence="3">CGMCC 1.6963</strain>
    </source>
</reference>
<dbReference type="InterPro" id="IPR028037">
    <property type="entry name" value="Antitoxin_Rv0909/MT0933"/>
</dbReference>
<evidence type="ECO:0000256" key="1">
    <source>
        <dbReference type="SAM" id="MobiDB-lite"/>
    </source>
</evidence>
<feature type="region of interest" description="Disordered" evidence="1">
    <location>
        <begin position="1"/>
        <end position="72"/>
    </location>
</feature>
<feature type="compositionally biased region" description="Basic and acidic residues" evidence="1">
    <location>
        <begin position="1"/>
        <end position="21"/>
    </location>
</feature>
<evidence type="ECO:0000313" key="2">
    <source>
        <dbReference type="EMBL" id="SES14059.1"/>
    </source>
</evidence>
<dbReference type="STRING" id="587636.SAMN05216199_2161"/>
<accession>A0A1H9UXI9</accession>
<dbReference type="OrthoDB" id="5125103at2"/>
<dbReference type="EMBL" id="FOHB01000003">
    <property type="protein sequence ID" value="SES14059.1"/>
    <property type="molecule type" value="Genomic_DNA"/>
</dbReference>
<dbReference type="Pfam" id="PF14013">
    <property type="entry name" value="MT0933_antitox"/>
    <property type="match status" value="1"/>
</dbReference>
<keyword evidence="3" id="KW-1185">Reference proteome</keyword>
<feature type="compositionally biased region" description="Gly residues" evidence="1">
    <location>
        <begin position="61"/>
        <end position="72"/>
    </location>
</feature>
<sequence length="72" mass="7883">MGMFDKMKDKAGELANEHDDQVEQQSDAALDRGKRMADERLGDQHAEQVDKGRDILDDRIGSGGGDEGQTPP</sequence>
<protein>
    <submittedName>
        <fullName evidence="2">MT0933-like antitoxin protein</fullName>
    </submittedName>
</protein>
<evidence type="ECO:0000313" key="3">
    <source>
        <dbReference type="Proteomes" id="UP000199019"/>
    </source>
</evidence>
<gene>
    <name evidence="2" type="ORF">SAMN05216199_2161</name>
</gene>
<feature type="compositionally biased region" description="Basic and acidic residues" evidence="1">
    <location>
        <begin position="29"/>
        <end position="60"/>
    </location>
</feature>
<organism evidence="2 3">
    <name type="scientific">Pedococcus cremeus</name>
    <dbReference type="NCBI Taxonomy" id="587636"/>
    <lineage>
        <taxon>Bacteria</taxon>
        <taxon>Bacillati</taxon>
        <taxon>Actinomycetota</taxon>
        <taxon>Actinomycetes</taxon>
        <taxon>Micrococcales</taxon>
        <taxon>Intrasporangiaceae</taxon>
        <taxon>Pedococcus</taxon>
    </lineage>
</organism>
<proteinExistence type="predicted"/>
<dbReference type="RefSeq" id="WP_091757966.1">
    <property type="nucleotide sequence ID" value="NZ_FOHB01000003.1"/>
</dbReference>